<dbReference type="RefSeq" id="WP_153653158.1">
    <property type="nucleotide sequence ID" value="NZ_CP045737.1"/>
</dbReference>
<feature type="domain" description="Band 7" evidence="2">
    <location>
        <begin position="55"/>
        <end position="247"/>
    </location>
</feature>
<protein>
    <submittedName>
        <fullName evidence="3">SPFH domain-containing protein</fullName>
    </submittedName>
</protein>
<keyword evidence="1" id="KW-0812">Transmembrane</keyword>
<organism evidence="3 4">
    <name type="scientific">Aeromicrobium yanjiei</name>
    <dbReference type="NCBI Taxonomy" id="2662028"/>
    <lineage>
        <taxon>Bacteria</taxon>
        <taxon>Bacillati</taxon>
        <taxon>Actinomycetota</taxon>
        <taxon>Actinomycetes</taxon>
        <taxon>Propionibacteriales</taxon>
        <taxon>Nocardioidaceae</taxon>
        <taxon>Aeromicrobium</taxon>
    </lineage>
</organism>
<evidence type="ECO:0000313" key="4">
    <source>
        <dbReference type="Proteomes" id="UP000392064"/>
    </source>
</evidence>
<dbReference type="InterPro" id="IPR001107">
    <property type="entry name" value="Band_7"/>
</dbReference>
<dbReference type="EMBL" id="CP045737">
    <property type="protein sequence ID" value="QGG41893.1"/>
    <property type="molecule type" value="Genomic_DNA"/>
</dbReference>
<dbReference type="PANTHER" id="PTHR42911">
    <property type="entry name" value="MODULATOR OF FTSH PROTEASE HFLC"/>
    <property type="match status" value="1"/>
</dbReference>
<name>A0A5Q2MJK8_9ACTN</name>
<keyword evidence="4" id="KW-1185">Reference proteome</keyword>
<accession>A0A5Q2MJK8</accession>
<dbReference type="Proteomes" id="UP000392064">
    <property type="component" value="Chromosome"/>
</dbReference>
<keyword evidence="1" id="KW-0472">Membrane</keyword>
<evidence type="ECO:0000256" key="1">
    <source>
        <dbReference type="SAM" id="Phobius"/>
    </source>
</evidence>
<evidence type="ECO:0000259" key="2">
    <source>
        <dbReference type="Pfam" id="PF01145"/>
    </source>
</evidence>
<gene>
    <name evidence="3" type="ORF">GEV26_11225</name>
</gene>
<keyword evidence="1" id="KW-1133">Transmembrane helix</keyword>
<proteinExistence type="predicted"/>
<reference evidence="3 4" key="1">
    <citation type="submission" date="2019-11" db="EMBL/GenBank/DDBJ databases">
        <authorList>
            <person name="Li J."/>
        </authorList>
    </citation>
    <scope>NUCLEOTIDE SEQUENCE [LARGE SCALE GENOMIC DNA]</scope>
    <source>
        <strain evidence="3 4">MF47</strain>
    </source>
</reference>
<dbReference type="AlphaFoldDB" id="A0A5Q2MJK8"/>
<evidence type="ECO:0000313" key="3">
    <source>
        <dbReference type="EMBL" id="QGG41893.1"/>
    </source>
</evidence>
<dbReference type="Pfam" id="PF01145">
    <property type="entry name" value="Band_7"/>
    <property type="match status" value="1"/>
</dbReference>
<sequence>MSGTFVLTLLFLVVAVGVLLASGAAQPALKRVLRLVAFGAFALTALCLVLSTFTVVPTRDIGIVTSFGKPVGNLDNGIHAKLPWEKVKTLDGAIQTDSYLERNSDGCTEIRIGNESTACVDNSIRWRIKLEAGETLYQDYRDMDNIRRSLVTRELTAALNEVLSDYNPLSQIQDDSANATGPNLNEFSRQVAEKLRAQVGDQIDVKNVIIPLIHFDKPTQSKINLYQAEVANTRIAQQREKTATAQARANDKLKSSVSNNPNVLVSQCLDTFSEMVKEGQTIPIGFSCWPGGAASSVVIPQK</sequence>
<feature type="transmembrane region" description="Helical" evidence="1">
    <location>
        <begin position="35"/>
        <end position="56"/>
    </location>
</feature>
<dbReference type="PANTHER" id="PTHR42911:SF2">
    <property type="entry name" value="PROHIBITIN FAMILY PROTEIN"/>
    <property type="match status" value="1"/>
</dbReference>
<dbReference type="KEGG" id="aef:GEV26_11225"/>